<dbReference type="RefSeq" id="WP_128220916.1">
    <property type="nucleotide sequence ID" value="NZ_CP034929.1"/>
</dbReference>
<name>A0ABW1R252_9ACTN</name>
<evidence type="ECO:0000313" key="3">
    <source>
        <dbReference type="EMBL" id="MFC6154683.1"/>
    </source>
</evidence>
<dbReference type="InterPro" id="IPR002539">
    <property type="entry name" value="MaoC-like_dom"/>
</dbReference>
<dbReference type="EMBL" id="JBHSQI010000008">
    <property type="protein sequence ID" value="MFC6154683.1"/>
    <property type="molecule type" value="Genomic_DNA"/>
</dbReference>
<comment type="caution">
    <text evidence="3">The sequence shown here is derived from an EMBL/GenBank/DDBJ whole genome shotgun (WGS) entry which is preliminary data.</text>
</comment>
<dbReference type="InterPro" id="IPR052342">
    <property type="entry name" value="MCH/BMMD"/>
</dbReference>
<evidence type="ECO:0000256" key="1">
    <source>
        <dbReference type="ARBA" id="ARBA00005254"/>
    </source>
</evidence>
<dbReference type="Proteomes" id="UP001596098">
    <property type="component" value="Unassembled WGS sequence"/>
</dbReference>
<proteinExistence type="inferred from homology"/>
<comment type="similarity">
    <text evidence="1">Belongs to the enoyl-CoA hydratase/isomerase family.</text>
</comment>
<dbReference type="Gene3D" id="3.10.129.10">
    <property type="entry name" value="Hotdog Thioesterase"/>
    <property type="match status" value="1"/>
</dbReference>
<protein>
    <submittedName>
        <fullName evidence="3">MaoC family dehydratase</fullName>
    </submittedName>
</protein>
<reference evidence="4" key="1">
    <citation type="journal article" date="2019" name="Int. J. Syst. Evol. Microbiol.">
        <title>The Global Catalogue of Microorganisms (GCM) 10K type strain sequencing project: providing services to taxonomists for standard genome sequencing and annotation.</title>
        <authorList>
            <consortium name="The Broad Institute Genomics Platform"/>
            <consortium name="The Broad Institute Genome Sequencing Center for Infectious Disease"/>
            <person name="Wu L."/>
            <person name="Ma J."/>
        </authorList>
    </citation>
    <scope>NUCLEOTIDE SEQUENCE [LARGE SCALE GENOMIC DNA]</scope>
    <source>
        <strain evidence="4">DFY28</strain>
    </source>
</reference>
<dbReference type="SUPFAM" id="SSF54637">
    <property type="entry name" value="Thioesterase/thiol ester dehydrase-isomerase"/>
    <property type="match status" value="1"/>
</dbReference>
<evidence type="ECO:0000313" key="4">
    <source>
        <dbReference type="Proteomes" id="UP001596098"/>
    </source>
</evidence>
<dbReference type="PANTHER" id="PTHR43664">
    <property type="entry name" value="MONOAMINE OXIDASE-RELATED"/>
    <property type="match status" value="1"/>
</dbReference>
<gene>
    <name evidence="3" type="ORF">ACFPWU_13525</name>
</gene>
<evidence type="ECO:0000259" key="2">
    <source>
        <dbReference type="Pfam" id="PF01575"/>
    </source>
</evidence>
<organism evidence="3 4">
    <name type="scientific">Nocardioides yefusunii</name>
    <dbReference type="NCBI Taxonomy" id="2500546"/>
    <lineage>
        <taxon>Bacteria</taxon>
        <taxon>Bacillati</taxon>
        <taxon>Actinomycetota</taxon>
        <taxon>Actinomycetes</taxon>
        <taxon>Propionibacteriales</taxon>
        <taxon>Nocardioidaceae</taxon>
        <taxon>Nocardioides</taxon>
    </lineage>
</organism>
<keyword evidence="4" id="KW-1185">Reference proteome</keyword>
<accession>A0ABW1R252</accession>
<sequence length="163" mass="17332">MSWTESYPTEFVDHASIAVGDVVPPLTRTINLTDMVAYAGATWDWHKLHYDAEYVAEKKLPGPIVDGQVYGALLVEMIQDWLGPQSFVKKLDFAFRNLVFAGETLRCSGTVTEVVGNESGTGEITVTMQVVVVDAEGNDGRAAAAPCSAVVLLGTPDGPGASA</sequence>
<dbReference type="Pfam" id="PF01575">
    <property type="entry name" value="MaoC_dehydratas"/>
    <property type="match status" value="1"/>
</dbReference>
<feature type="domain" description="MaoC-like" evidence="2">
    <location>
        <begin position="26"/>
        <end position="132"/>
    </location>
</feature>
<dbReference type="InterPro" id="IPR029069">
    <property type="entry name" value="HotDog_dom_sf"/>
</dbReference>
<dbReference type="PANTHER" id="PTHR43664:SF1">
    <property type="entry name" value="BETA-METHYLMALYL-COA DEHYDRATASE"/>
    <property type="match status" value="1"/>
</dbReference>